<keyword evidence="3" id="KW-0862">Zinc</keyword>
<comment type="similarity">
    <text evidence="4">Belongs to the alkaline phosphatase family.</text>
</comment>
<comment type="caution">
    <text evidence="6">The sequence shown here is derived from an EMBL/GenBank/DDBJ whole genome shotgun (WGS) entry which is preliminary data.</text>
</comment>
<dbReference type="InterPro" id="IPR001952">
    <property type="entry name" value="Alkaline_phosphatase"/>
</dbReference>
<organism evidence="6 7">
    <name type="scientific">Chroococcidiopsis cubana SAG 39.79</name>
    <dbReference type="NCBI Taxonomy" id="388085"/>
    <lineage>
        <taxon>Bacteria</taxon>
        <taxon>Bacillati</taxon>
        <taxon>Cyanobacteriota</taxon>
        <taxon>Cyanophyceae</taxon>
        <taxon>Chroococcidiopsidales</taxon>
        <taxon>Chroococcidiopsidaceae</taxon>
        <taxon>Chroococcidiopsis</taxon>
    </lineage>
</organism>
<feature type="binding site" evidence="3">
    <location>
        <position position="51"/>
    </location>
    <ligand>
        <name>Mg(2+)</name>
        <dbReference type="ChEBI" id="CHEBI:18420"/>
    </ligand>
</feature>
<name>A0AB37UAW3_9CYAN</name>
<feature type="binding site" evidence="3">
    <location>
        <position position="296"/>
    </location>
    <ligand>
        <name>Mg(2+)</name>
        <dbReference type="ChEBI" id="CHEBI:18420"/>
    </ligand>
</feature>
<evidence type="ECO:0000256" key="3">
    <source>
        <dbReference type="PIRSR" id="PIRSR601952-2"/>
    </source>
</evidence>
<accession>A0AB37UAW3</accession>
<evidence type="ECO:0000256" key="4">
    <source>
        <dbReference type="RuleBase" id="RU003946"/>
    </source>
</evidence>
<comment type="cofactor">
    <cofactor evidence="3">
        <name>Zn(2+)</name>
        <dbReference type="ChEBI" id="CHEBI:29105"/>
    </cofactor>
    <text evidence="3">Binds 2 Zn(2+) ions.</text>
</comment>
<dbReference type="RefSeq" id="WP_199755926.1">
    <property type="nucleotide sequence ID" value="NZ_JAVKZF010000009.1"/>
</dbReference>
<dbReference type="Gene3D" id="3.40.720.10">
    <property type="entry name" value="Alkaline Phosphatase, subunit A"/>
    <property type="match status" value="1"/>
</dbReference>
<dbReference type="AlphaFoldDB" id="A0AB37UAW3"/>
<feature type="binding site" evidence="3">
    <location>
        <position position="51"/>
    </location>
    <ligand>
        <name>Zn(2+)</name>
        <dbReference type="ChEBI" id="CHEBI:29105"/>
        <label>2</label>
    </ligand>
</feature>
<dbReference type="SUPFAM" id="SSF53649">
    <property type="entry name" value="Alkaline phosphatase-like"/>
    <property type="match status" value="1"/>
</dbReference>
<dbReference type="PANTHER" id="PTHR11596">
    <property type="entry name" value="ALKALINE PHOSPHATASE"/>
    <property type="match status" value="1"/>
</dbReference>
<dbReference type="GO" id="GO:0046872">
    <property type="term" value="F:metal ion binding"/>
    <property type="evidence" value="ECO:0007669"/>
    <property type="project" value="UniProtKB-KW"/>
</dbReference>
<gene>
    <name evidence="6" type="ORF">DSM107010_64270</name>
</gene>
<keyword evidence="3" id="KW-0479">Metal-binding</keyword>
<dbReference type="EMBL" id="RSCK01000118">
    <property type="protein sequence ID" value="RUT01955.1"/>
    <property type="molecule type" value="Genomic_DNA"/>
</dbReference>
<evidence type="ECO:0000313" key="7">
    <source>
        <dbReference type="Proteomes" id="UP000282574"/>
    </source>
</evidence>
<feature type="binding site" evidence="3">
    <location>
        <position position="301"/>
    </location>
    <ligand>
        <name>Zn(2+)</name>
        <dbReference type="ChEBI" id="CHEBI:29105"/>
        <label>2</label>
    </ligand>
</feature>
<sequence>MTNFSKWKLLGAVLIGTLVTPQIVSLAWAKPAFAQSSPKPTGNGAIFFHPDGTSASHWDATRILHYGPDGELNWDRLPFISPYRGHLSDQLTGTSNAGAVTHATGTRAYSASFGLDPEGNEYVSANGTTNTIMEEAVKAGLGTALVQSGSLIEPGTAAFVSEARRRQDYEEIALEVVESGVDIMLGAGEEWLLPKGIQGRFGMGARTDGRNLIEELTAAGYRIVYTRDELLKLPKDVKKVFGVFNVEDTFYDQPEEKLRAQGLPNYIPSAPTIAEMTEFALSRVSRDKQGFLVVIEEEGTDNFCNNLNASGCLEAFKRADDAAGTILNFIEKNPKTFMVTASDSNAGGMEILDVESAEEPLPANDETSGSPIDGIDGTGTKPFISAPDLNGNSFPFAIAWASSDDVGSGVIARAAGLNAEKLMPTTGISNTDIYRMLYFTLFGERIPRDRETNTRTGR</sequence>
<feature type="active site" description="Phosphoserine intermediate" evidence="2">
    <location>
        <position position="95"/>
    </location>
</feature>
<keyword evidence="1" id="KW-0597">Phosphoprotein</keyword>
<keyword evidence="7" id="KW-1185">Reference proteome</keyword>
<keyword evidence="3" id="KW-0460">Magnesium</keyword>
<protein>
    <submittedName>
        <fullName evidence="6">Alkaline phosphatase</fullName>
    </submittedName>
</protein>
<dbReference type="InterPro" id="IPR017850">
    <property type="entry name" value="Alkaline_phosphatase_core_sf"/>
</dbReference>
<feature type="region of interest" description="Disordered" evidence="5">
    <location>
        <begin position="358"/>
        <end position="380"/>
    </location>
</feature>
<evidence type="ECO:0000256" key="5">
    <source>
        <dbReference type="SAM" id="MobiDB-lite"/>
    </source>
</evidence>
<dbReference type="PRINTS" id="PR00113">
    <property type="entry name" value="ALKPHPHTASE"/>
</dbReference>
<proteinExistence type="inferred from homology"/>
<comment type="cofactor">
    <cofactor evidence="3">
        <name>Mg(2+)</name>
        <dbReference type="ChEBI" id="CHEBI:18420"/>
    </cofactor>
    <text evidence="3">Binds 1 Mg(2+) ion.</text>
</comment>
<reference evidence="6 7" key="1">
    <citation type="journal article" date="2019" name="Genome Biol. Evol.">
        <title>Day and night: Metabolic profiles and evolutionary relationships of six axenic non-marine cyanobacteria.</title>
        <authorList>
            <person name="Will S.E."/>
            <person name="Henke P."/>
            <person name="Boedeker C."/>
            <person name="Huang S."/>
            <person name="Brinkmann H."/>
            <person name="Rohde M."/>
            <person name="Jarek M."/>
            <person name="Friedl T."/>
            <person name="Seufert S."/>
            <person name="Schumacher M."/>
            <person name="Overmann J."/>
            <person name="Neumann-Schaal M."/>
            <person name="Petersen J."/>
        </authorList>
    </citation>
    <scope>NUCLEOTIDE SEQUENCE [LARGE SCALE GENOMIC DNA]</scope>
    <source>
        <strain evidence="6 7">SAG 39.79</strain>
    </source>
</reference>
<dbReference type="Pfam" id="PF00245">
    <property type="entry name" value="Alk_phosphatase"/>
    <property type="match status" value="1"/>
</dbReference>
<dbReference type="PANTHER" id="PTHR11596:SF5">
    <property type="entry name" value="ALKALINE PHOSPHATASE"/>
    <property type="match status" value="1"/>
</dbReference>
<dbReference type="SMART" id="SM00098">
    <property type="entry name" value="alkPPc"/>
    <property type="match status" value="1"/>
</dbReference>
<evidence type="ECO:0000313" key="6">
    <source>
        <dbReference type="EMBL" id="RUT01955.1"/>
    </source>
</evidence>
<evidence type="ECO:0000256" key="1">
    <source>
        <dbReference type="ARBA" id="ARBA00022553"/>
    </source>
</evidence>
<dbReference type="Proteomes" id="UP000282574">
    <property type="component" value="Unassembled WGS sequence"/>
</dbReference>
<evidence type="ECO:0000256" key="2">
    <source>
        <dbReference type="PIRSR" id="PIRSR601952-1"/>
    </source>
</evidence>
<dbReference type="GO" id="GO:0004035">
    <property type="term" value="F:alkaline phosphatase activity"/>
    <property type="evidence" value="ECO:0007669"/>
    <property type="project" value="TreeGrafter"/>
</dbReference>